<dbReference type="OrthoDB" id="9811721at2"/>
<reference evidence="9 10" key="1">
    <citation type="submission" date="2018-06" db="EMBL/GenBank/DDBJ databases">
        <title>Genomic Encyclopedia of Type Strains, Phase III (KMG-III): the genomes of soil and plant-associated and newly described type strains.</title>
        <authorList>
            <person name="Whitman W."/>
        </authorList>
    </citation>
    <scope>NUCLEOTIDE SEQUENCE [LARGE SCALE GENOMIC DNA]</scope>
    <source>
        <strain evidence="9 10">ORS 1419</strain>
    </source>
</reference>
<evidence type="ECO:0000256" key="8">
    <source>
        <dbReference type="SAM" id="Phobius"/>
    </source>
</evidence>
<dbReference type="NCBIfam" id="NF007866">
    <property type="entry name" value="PRK10577.1-2"/>
    <property type="match status" value="1"/>
</dbReference>
<feature type="transmembrane region" description="Helical" evidence="8">
    <location>
        <begin position="344"/>
        <end position="366"/>
    </location>
</feature>
<feature type="transmembrane region" description="Helical" evidence="8">
    <location>
        <begin position="443"/>
        <end position="463"/>
    </location>
</feature>
<dbReference type="InterPro" id="IPR037294">
    <property type="entry name" value="ABC_BtuC-like"/>
</dbReference>
<accession>A0A318T399</accession>
<proteinExistence type="inferred from homology"/>
<protein>
    <submittedName>
        <fullName evidence="9">Iron complex transport system permease protein</fullName>
    </submittedName>
</protein>
<feature type="transmembrane region" description="Helical" evidence="8">
    <location>
        <begin position="88"/>
        <end position="110"/>
    </location>
</feature>
<evidence type="ECO:0000256" key="4">
    <source>
        <dbReference type="ARBA" id="ARBA00022475"/>
    </source>
</evidence>
<dbReference type="Pfam" id="PF01032">
    <property type="entry name" value="FecCD"/>
    <property type="match status" value="2"/>
</dbReference>
<dbReference type="EMBL" id="QJTF01000024">
    <property type="protein sequence ID" value="PYE86481.1"/>
    <property type="molecule type" value="Genomic_DNA"/>
</dbReference>
<evidence type="ECO:0000256" key="7">
    <source>
        <dbReference type="ARBA" id="ARBA00023136"/>
    </source>
</evidence>
<feature type="transmembrane region" description="Helical" evidence="8">
    <location>
        <begin position="516"/>
        <end position="541"/>
    </location>
</feature>
<evidence type="ECO:0000313" key="10">
    <source>
        <dbReference type="Proteomes" id="UP000247454"/>
    </source>
</evidence>
<dbReference type="RefSeq" id="WP_110754025.1">
    <property type="nucleotide sequence ID" value="NZ_QJTF01000024.1"/>
</dbReference>
<feature type="transmembrane region" description="Helical" evidence="8">
    <location>
        <begin position="634"/>
        <end position="652"/>
    </location>
</feature>
<dbReference type="GO" id="GO:0033214">
    <property type="term" value="P:siderophore-iron import into cell"/>
    <property type="evidence" value="ECO:0007669"/>
    <property type="project" value="TreeGrafter"/>
</dbReference>
<dbReference type="GO" id="GO:0005886">
    <property type="term" value="C:plasma membrane"/>
    <property type="evidence" value="ECO:0007669"/>
    <property type="project" value="UniProtKB-SubCell"/>
</dbReference>
<dbReference type="Proteomes" id="UP000247454">
    <property type="component" value="Unassembled WGS sequence"/>
</dbReference>
<evidence type="ECO:0000256" key="5">
    <source>
        <dbReference type="ARBA" id="ARBA00022692"/>
    </source>
</evidence>
<evidence type="ECO:0000256" key="1">
    <source>
        <dbReference type="ARBA" id="ARBA00004651"/>
    </source>
</evidence>
<dbReference type="InterPro" id="IPR000522">
    <property type="entry name" value="ABC_transptr_permease_BtuC"/>
</dbReference>
<name>A0A318T399_9HYPH</name>
<feature type="transmembrane region" description="Helical" evidence="8">
    <location>
        <begin position="232"/>
        <end position="260"/>
    </location>
</feature>
<evidence type="ECO:0000256" key="2">
    <source>
        <dbReference type="ARBA" id="ARBA00007935"/>
    </source>
</evidence>
<keyword evidence="7 8" id="KW-0472">Membrane</keyword>
<gene>
    <name evidence="9" type="ORF">C7477_12425</name>
</gene>
<comment type="similarity">
    <text evidence="2">Belongs to the binding-protein-dependent transport system permease family. FecCD subfamily.</text>
</comment>
<comment type="subcellular location">
    <subcellularLocation>
        <location evidence="1">Cell membrane</location>
        <topology evidence="1">Multi-pass membrane protein</topology>
    </subcellularLocation>
</comment>
<dbReference type="PANTHER" id="PTHR30472:SF37">
    <property type="entry name" value="FE(3+) DICITRATE TRANSPORT SYSTEM PERMEASE PROTEIN FECD-RELATED"/>
    <property type="match status" value="1"/>
</dbReference>
<feature type="transmembrane region" description="Helical" evidence="8">
    <location>
        <begin position="303"/>
        <end position="323"/>
    </location>
</feature>
<feature type="transmembrane region" description="Helical" evidence="8">
    <location>
        <begin position="117"/>
        <end position="135"/>
    </location>
</feature>
<feature type="transmembrane region" description="Helical" evidence="8">
    <location>
        <begin position="141"/>
        <end position="164"/>
    </location>
</feature>
<keyword evidence="5 8" id="KW-0812">Transmembrane</keyword>
<organism evidence="9 10">
    <name type="scientific">Phyllobacterium leguminum</name>
    <dbReference type="NCBI Taxonomy" id="314237"/>
    <lineage>
        <taxon>Bacteria</taxon>
        <taxon>Pseudomonadati</taxon>
        <taxon>Pseudomonadota</taxon>
        <taxon>Alphaproteobacteria</taxon>
        <taxon>Hyphomicrobiales</taxon>
        <taxon>Phyllobacteriaceae</taxon>
        <taxon>Phyllobacterium</taxon>
    </lineage>
</organism>
<keyword evidence="6 8" id="KW-1133">Transmembrane helix</keyword>
<dbReference type="PANTHER" id="PTHR30472">
    <property type="entry name" value="FERRIC ENTEROBACTIN TRANSPORT SYSTEM PERMEASE PROTEIN"/>
    <property type="match status" value="1"/>
</dbReference>
<sequence length="654" mass="66685">MRPAAYWVLPLFISIGAAALLGHAAISLLPMASWPAFPFDPDRMTTQQIILAYGLFPRAAVAVLAGAALGLAGALLQQLLHNPIADPSTLGVSSGAQLAIVAATLFFPSVLDGHRELVALGGAAIAAGIVFSIGWRRSFDPVSMVVSGLLVGITASALSAALTLSQGEYLMSLVTWNGGALSQQDWSVAQRLAVELVIGGAIALLLARPLHLLSLGDTGARSLGISLTWLRLAVSSLAVCLAAGVAASVGLVSFIGLAAPTLVRSCGLRRPVAVLLASAAAGGILLWFCDGVVQLLAATTSETFPTGAITGLLGAPLLLWLLPRISIVAVPQNGAVSINRRRRSALVLPLILLLAVASIGLLIGKMAHGWQILPATEVRDLLPLRWPRLLAAAAAGSLLAMAGTLLQRLTANPMASPEVIGVSGGAGIGFAAAITIFPAAGMAALFTGAGLGAILVMGVVLLYASQRHLAPERLLLAGIAVSSFTSAVLSALLAVGDQRSWQILAWLGGSASAATPGSALILAMLALFVLAISLLLARWLSVLPLGQAVPPALGVPLRPARLAIILVAGLATGAASMLVGPLSFVGLMGPHIALKAGFARAQDQVLAACLIGALLMTLADLGARTLTFPYELPLGLFAALAGAPYLAWLIGWRK</sequence>
<dbReference type="SUPFAM" id="SSF81345">
    <property type="entry name" value="ABC transporter involved in vitamin B12 uptake, BtuC"/>
    <property type="match status" value="2"/>
</dbReference>
<feature type="transmembrane region" description="Helical" evidence="8">
    <location>
        <begin position="475"/>
        <end position="496"/>
    </location>
</feature>
<evidence type="ECO:0000256" key="6">
    <source>
        <dbReference type="ARBA" id="ARBA00022989"/>
    </source>
</evidence>
<feature type="transmembrane region" description="Helical" evidence="8">
    <location>
        <begin position="604"/>
        <end position="622"/>
    </location>
</feature>
<feature type="transmembrane region" description="Helical" evidence="8">
    <location>
        <begin position="562"/>
        <end position="584"/>
    </location>
</feature>
<comment type="caution">
    <text evidence="9">The sequence shown here is derived from an EMBL/GenBank/DDBJ whole genome shotgun (WGS) entry which is preliminary data.</text>
</comment>
<dbReference type="CDD" id="cd06550">
    <property type="entry name" value="TM_ABC_iron-siderophores_like"/>
    <property type="match status" value="1"/>
</dbReference>
<evidence type="ECO:0000313" key="9">
    <source>
        <dbReference type="EMBL" id="PYE86481.1"/>
    </source>
</evidence>
<dbReference type="AlphaFoldDB" id="A0A318T399"/>
<feature type="transmembrane region" description="Helical" evidence="8">
    <location>
        <begin position="386"/>
        <end position="406"/>
    </location>
</feature>
<feature type="transmembrane region" description="Helical" evidence="8">
    <location>
        <begin position="50"/>
        <end position="76"/>
    </location>
</feature>
<keyword evidence="10" id="KW-1185">Reference proteome</keyword>
<keyword evidence="3" id="KW-0813">Transport</keyword>
<dbReference type="GO" id="GO:0022857">
    <property type="term" value="F:transmembrane transporter activity"/>
    <property type="evidence" value="ECO:0007669"/>
    <property type="project" value="InterPro"/>
</dbReference>
<feature type="transmembrane region" description="Helical" evidence="8">
    <location>
        <begin position="272"/>
        <end position="297"/>
    </location>
</feature>
<keyword evidence="4" id="KW-1003">Cell membrane</keyword>
<feature type="transmembrane region" description="Helical" evidence="8">
    <location>
        <begin position="418"/>
        <end position="437"/>
    </location>
</feature>
<evidence type="ECO:0000256" key="3">
    <source>
        <dbReference type="ARBA" id="ARBA00022448"/>
    </source>
</evidence>
<dbReference type="Gene3D" id="1.10.3470.10">
    <property type="entry name" value="ABC transporter involved in vitamin B12 uptake, BtuC"/>
    <property type="match status" value="2"/>
</dbReference>
<feature type="transmembrane region" description="Helical" evidence="8">
    <location>
        <begin position="6"/>
        <end position="29"/>
    </location>
</feature>